<organism evidence="1 2">
    <name type="scientific">Phytobacter diazotrophicus</name>
    <dbReference type="NCBI Taxonomy" id="395631"/>
    <lineage>
        <taxon>Bacteria</taxon>
        <taxon>Pseudomonadati</taxon>
        <taxon>Pseudomonadota</taxon>
        <taxon>Gammaproteobacteria</taxon>
        <taxon>Enterobacterales</taxon>
        <taxon>Enterobacteriaceae</taxon>
        <taxon>Phytobacter</taxon>
    </lineage>
</organism>
<sequence length="50" mass="6025">MKRSSTQQFYLAYFRATQNASRLFRLSTNQRLKMLEELMQWEVTIPVSKP</sequence>
<protein>
    <recommendedName>
        <fullName evidence="3">Inhibitor of glucose uptake transporter SgrT</fullName>
    </recommendedName>
</protein>
<keyword evidence="2" id="KW-1185">Reference proteome</keyword>
<name>A0ABN6LZ24_9ENTR</name>
<evidence type="ECO:0000313" key="2">
    <source>
        <dbReference type="Proteomes" id="UP001320460"/>
    </source>
</evidence>
<dbReference type="Pfam" id="PF15894">
    <property type="entry name" value="SgrT"/>
    <property type="match status" value="1"/>
</dbReference>
<dbReference type="RefSeq" id="WP_072039723.1">
    <property type="nucleotide sequence ID" value="NZ_AP025334.1"/>
</dbReference>
<evidence type="ECO:0008006" key="3">
    <source>
        <dbReference type="Google" id="ProtNLM"/>
    </source>
</evidence>
<dbReference type="Proteomes" id="UP001320460">
    <property type="component" value="Chromosome"/>
</dbReference>
<dbReference type="InterPro" id="IPR031767">
    <property type="entry name" value="SgrT"/>
</dbReference>
<accession>A0ABN6LZ24</accession>
<proteinExistence type="predicted"/>
<evidence type="ECO:0000313" key="1">
    <source>
        <dbReference type="EMBL" id="BDD53075.1"/>
    </source>
</evidence>
<reference evidence="1 2" key="1">
    <citation type="submission" date="2021-12" db="EMBL/GenBank/DDBJ databases">
        <title>Complete genome sequence of Phytobacter diazotrophicus TA9734.</title>
        <authorList>
            <person name="Kubota H."/>
            <person name="Nakayama Y."/>
            <person name="Ariyoshi T."/>
        </authorList>
    </citation>
    <scope>NUCLEOTIDE SEQUENCE [LARGE SCALE GENOMIC DNA]</scope>
    <source>
        <strain evidence="1 2">TA9734</strain>
    </source>
</reference>
<gene>
    <name evidence="1" type="ORF">PDTA9734_45620</name>
</gene>
<dbReference type="EMBL" id="AP025334">
    <property type="protein sequence ID" value="BDD53075.1"/>
    <property type="molecule type" value="Genomic_DNA"/>
</dbReference>